<evidence type="ECO:0000256" key="2">
    <source>
        <dbReference type="ARBA" id="ARBA00022801"/>
    </source>
</evidence>
<evidence type="ECO:0000256" key="1">
    <source>
        <dbReference type="ARBA" id="ARBA00010515"/>
    </source>
</evidence>
<dbReference type="AlphaFoldDB" id="A0A2N7VW13"/>
<dbReference type="EMBL" id="PNYA01000006">
    <property type="protein sequence ID" value="PMS21331.1"/>
    <property type="molecule type" value="Genomic_DNA"/>
</dbReference>
<name>A0A2N7VW13_9BURK</name>
<dbReference type="SUPFAM" id="SSF53474">
    <property type="entry name" value="alpha/beta-Hydrolases"/>
    <property type="match status" value="1"/>
</dbReference>
<dbReference type="InterPro" id="IPR033140">
    <property type="entry name" value="Lipase_GDXG_put_SER_AS"/>
</dbReference>
<dbReference type="Gene3D" id="3.40.50.1820">
    <property type="entry name" value="alpha/beta hydrolase"/>
    <property type="match status" value="1"/>
</dbReference>
<dbReference type="InterPro" id="IPR029058">
    <property type="entry name" value="AB_hydrolase_fold"/>
</dbReference>
<dbReference type="Pfam" id="PF07859">
    <property type="entry name" value="Abhydrolase_3"/>
    <property type="match status" value="1"/>
</dbReference>
<evidence type="ECO:0000256" key="3">
    <source>
        <dbReference type="PROSITE-ProRule" id="PRU10038"/>
    </source>
</evidence>
<evidence type="ECO:0000259" key="4">
    <source>
        <dbReference type="Pfam" id="PF07859"/>
    </source>
</evidence>
<evidence type="ECO:0000313" key="5">
    <source>
        <dbReference type="EMBL" id="PMS21331.1"/>
    </source>
</evidence>
<keyword evidence="6" id="KW-1185">Reference proteome</keyword>
<comment type="similarity">
    <text evidence="1">Belongs to the 'GDXG' lipolytic enzyme family.</text>
</comment>
<gene>
    <name evidence="5" type="ORF">C0Z18_08525</name>
</gene>
<dbReference type="InterPro" id="IPR013094">
    <property type="entry name" value="AB_hydrolase_3"/>
</dbReference>
<feature type="domain" description="Alpha/beta hydrolase fold-3" evidence="4">
    <location>
        <begin position="80"/>
        <end position="281"/>
    </location>
</feature>
<keyword evidence="2 5" id="KW-0378">Hydrolase</keyword>
<dbReference type="OrthoDB" id="9794445at2"/>
<dbReference type="InterPro" id="IPR050300">
    <property type="entry name" value="GDXG_lipolytic_enzyme"/>
</dbReference>
<dbReference type="PANTHER" id="PTHR48081">
    <property type="entry name" value="AB HYDROLASE SUPERFAMILY PROTEIN C4A8.06C"/>
    <property type="match status" value="1"/>
</dbReference>
<reference evidence="5 6" key="1">
    <citation type="submission" date="2018-01" db="EMBL/GenBank/DDBJ databases">
        <title>Whole genome analyses suggest that Burkholderia sensu lato contains two further novel genera in the rhizoxinica-symbiotica group Mycetohabitans gen. nov., and Trinickia gen. nov.: implications for the evolution of diazotrophy and nodulation in the Burkholderiaceae.</title>
        <authorList>
            <person name="Estrada-de los Santos P."/>
            <person name="Palmer M."/>
            <person name="Chavez-Ramirez B."/>
            <person name="Beukes C."/>
            <person name="Steenkamp E.T."/>
            <person name="Hirsch A.M."/>
            <person name="Manyaka P."/>
            <person name="Maluk M."/>
            <person name="Lafos M."/>
            <person name="Crook M."/>
            <person name="Gross E."/>
            <person name="Simon M.F."/>
            <person name="Bueno dos Reis Junior F."/>
            <person name="Poole P.S."/>
            <person name="Venter S.N."/>
            <person name="James E.K."/>
        </authorList>
    </citation>
    <scope>NUCLEOTIDE SEQUENCE [LARGE SCALE GENOMIC DNA]</scope>
    <source>
        <strain evidence="5 6">GIMN1.004</strain>
    </source>
</reference>
<dbReference type="GO" id="GO:0004806">
    <property type="term" value="F:triacylglycerol lipase activity"/>
    <property type="evidence" value="ECO:0007669"/>
    <property type="project" value="TreeGrafter"/>
</dbReference>
<proteinExistence type="inferred from homology"/>
<accession>A0A2N7VW13</accession>
<dbReference type="PROSITE" id="PS01174">
    <property type="entry name" value="LIPASE_GDXG_SER"/>
    <property type="match status" value="1"/>
</dbReference>
<organism evidence="5 6">
    <name type="scientific">Trinickia dabaoshanensis</name>
    <dbReference type="NCBI Taxonomy" id="564714"/>
    <lineage>
        <taxon>Bacteria</taxon>
        <taxon>Pseudomonadati</taxon>
        <taxon>Pseudomonadota</taxon>
        <taxon>Betaproteobacteria</taxon>
        <taxon>Burkholderiales</taxon>
        <taxon>Burkholderiaceae</taxon>
        <taxon>Trinickia</taxon>
    </lineage>
</organism>
<sequence>MSWQSAVACWLLKKQFRPETLKPHVSVERARVHATARIRRPKVPRGWRLTERSSPSDAPLRGEWLERADDLANRSPARTILYCHGGGYYFCSLASHRALVFELASRSGARTFSLDYRLAPEHPFPAALDDALAAYRRLLAHDIPADSIVVAGDSAGGGLALATLVALRDAGDPLPAAGVLFSPWTDLAATGGTLESNDGIDPMFCGAAIGRAAKFYIGGADPTHPYLSPLYADLAGLPPLLIQVSSTEVLLDDTRRVAERAREAGVAVQCEIWPELPHVWHLWTPFVPEAKQALERATQFMRTHARERAPGAVGAESMAR</sequence>
<evidence type="ECO:0000313" key="6">
    <source>
        <dbReference type="Proteomes" id="UP000235616"/>
    </source>
</evidence>
<dbReference type="PANTHER" id="PTHR48081:SF30">
    <property type="entry name" value="ACETYL-HYDROLASE LIPR-RELATED"/>
    <property type="match status" value="1"/>
</dbReference>
<dbReference type="RefSeq" id="WP_102644954.1">
    <property type="nucleotide sequence ID" value="NZ_PNYA01000006.1"/>
</dbReference>
<protein>
    <submittedName>
        <fullName evidence="5">Alpha/beta hydrolase</fullName>
    </submittedName>
</protein>
<feature type="active site" evidence="3">
    <location>
        <position position="154"/>
    </location>
</feature>
<dbReference type="Proteomes" id="UP000235616">
    <property type="component" value="Unassembled WGS sequence"/>
</dbReference>
<comment type="caution">
    <text evidence="5">The sequence shown here is derived from an EMBL/GenBank/DDBJ whole genome shotgun (WGS) entry which is preliminary data.</text>
</comment>